<keyword evidence="2" id="KW-1185">Reference proteome</keyword>
<accession>A0ABX5JFI3</accession>
<protein>
    <recommendedName>
        <fullName evidence="3">Ribbon-helix-helix CopG family protein</fullName>
    </recommendedName>
</protein>
<dbReference type="EMBL" id="PZZW01000001">
    <property type="protein sequence ID" value="PTM81879.1"/>
    <property type="molecule type" value="Genomic_DNA"/>
</dbReference>
<dbReference type="Proteomes" id="UP000240800">
    <property type="component" value="Unassembled WGS sequence"/>
</dbReference>
<evidence type="ECO:0000313" key="2">
    <source>
        <dbReference type="Proteomes" id="UP000240800"/>
    </source>
</evidence>
<reference evidence="1 2" key="1">
    <citation type="submission" date="2018-04" db="EMBL/GenBank/DDBJ databases">
        <title>Genomic Encyclopedia of Type Strains, Phase III (KMG-III): the genomes of soil and plant-associated and newly described type strains.</title>
        <authorList>
            <person name="Whitman W."/>
        </authorList>
    </citation>
    <scope>NUCLEOTIDE SEQUENCE [LARGE SCALE GENOMIC DNA]</scope>
    <source>
        <strain evidence="1 2">JA192</strain>
    </source>
</reference>
<sequence length="86" mass="9532">MTSRTDRKGRALLPFTKSRNAAGQVRLCFDPCDVEAFADAHVELRALAAERGISTKVLQAELLRLGIHAILPKSSLNKLVYRRADL</sequence>
<name>A0ABX5JFI3_9RHOB</name>
<gene>
    <name evidence="1" type="ORF">C8J29_101826</name>
</gene>
<evidence type="ECO:0000313" key="1">
    <source>
        <dbReference type="EMBL" id="PTM81879.1"/>
    </source>
</evidence>
<proteinExistence type="predicted"/>
<comment type="caution">
    <text evidence="1">The sequence shown here is derived from an EMBL/GenBank/DDBJ whole genome shotgun (WGS) entry which is preliminary data.</text>
</comment>
<evidence type="ECO:0008006" key="3">
    <source>
        <dbReference type="Google" id="ProtNLM"/>
    </source>
</evidence>
<dbReference type="RefSeq" id="WP_069330679.1">
    <property type="nucleotide sequence ID" value="NZ_MABH01000051.1"/>
</dbReference>
<organism evidence="1 2">
    <name type="scientific">Cereibacter johrii</name>
    <dbReference type="NCBI Taxonomy" id="445629"/>
    <lineage>
        <taxon>Bacteria</taxon>
        <taxon>Pseudomonadati</taxon>
        <taxon>Pseudomonadota</taxon>
        <taxon>Alphaproteobacteria</taxon>
        <taxon>Rhodobacterales</taxon>
        <taxon>Paracoccaceae</taxon>
        <taxon>Cereibacter</taxon>
    </lineage>
</organism>